<dbReference type="PANTHER" id="PTHR12673:SF159">
    <property type="entry name" value="LD03170P"/>
    <property type="match status" value="1"/>
</dbReference>
<dbReference type="PROSITE" id="PS50010">
    <property type="entry name" value="DH_2"/>
    <property type="match status" value="1"/>
</dbReference>
<evidence type="ECO:0000256" key="1">
    <source>
        <dbReference type="SAM" id="MobiDB-lite"/>
    </source>
</evidence>
<sequence>MPRYGIQHVDSSTLSPISHRQSNPINTLKVDDRLQSSPHGSTNQAKGALGAADGINEKHITPPRRSDTPDDAEGWDTVDNITAIGLAFGYSNTPEKASPTKKRFVLEELEPRHEPPSIQPTRPPFEKWVKSFNKKSTRRHRRANSIAGTGVSDSDFYSLQSRNRTRHRVRKSASGSSLGFVTAVKSASISLASFSIATKSRNRGHSSKHQKTDRSSRASNIGPRTSEDSACVARGIANDVAVTNRSIRRRRVLEEIISTEEGYFGDVKFLMNVYVTFLASVPMLPSLRASISRNLSEIVELHDELLGDLHRVVPHSEYTQPDYISSLPPEKKGHHRWRSLDAVPENSGDLSWVQKIPGMTAEAQVAADVAKVFGKRMHLFFAYEEYGAKYEMMVKNVASAYKTLPQWEEYQKGLEALAASLESTNIQNGQPNKSLTVGDLLVKPIQRVCRYPLLFVELLRQTPVCDCPESHMEIEKVLVRLREMTSEINKATEDPLMKATMEKTWLLQDRLLIPDQVDPQSKTLIRSLGHVHLCGVLHVAWQTKNGVDGQHMITLLYRDCLVLATVEKLEGVYNVGAIIFFNDIRIEEADNGKGIQCHTAPYSWKIVFECDHQLSEIIFSACSSKEELEWRNRLNICTSRDHTDSCDQAFMTTVSLGIKSLGTVFGKPGTVARRLSIRRATTVGPKSPLCQVIIKNTSATKDTAAPSTNAAVNRSQSLLGTSRIPVLAPSRAERVRLERLLSDVWTKQILPYPGMSGRARSEHVVRSSASSMMRKLSVVGITSNFAKLSGSAVSPQHPPGSPGEDNSDSKFAISDKCPGSPIRSNVLETAANNIQPTTSIHDLDLRFDSLFDKKMATLAAPPVTESSPIGTMKRLAALRVKNVLQPDKNRYVASPPSTPRKISLGRKMMRSVSGGSVGGHSGSPLSQISQESENQTLVKPV</sequence>
<dbReference type="Gene3D" id="1.20.900.10">
    <property type="entry name" value="Dbl homology (DH) domain"/>
    <property type="match status" value="1"/>
</dbReference>
<feature type="compositionally biased region" description="Polar residues" evidence="1">
    <location>
        <begin position="35"/>
        <end position="45"/>
    </location>
</feature>
<dbReference type="SUPFAM" id="SSF48065">
    <property type="entry name" value="DBL homology domain (DH-domain)"/>
    <property type="match status" value="1"/>
</dbReference>
<evidence type="ECO:0000313" key="3">
    <source>
        <dbReference type="EMBL" id="ELR05036.1"/>
    </source>
</evidence>
<dbReference type="Pfam" id="PF00621">
    <property type="entry name" value="RhoGEF"/>
    <property type="match status" value="1"/>
</dbReference>
<dbReference type="EMBL" id="GL573188">
    <property type="protein sequence ID" value="ELR05036.1"/>
    <property type="molecule type" value="Genomic_DNA"/>
</dbReference>
<feature type="compositionally biased region" description="Basic and acidic residues" evidence="1">
    <location>
        <begin position="55"/>
        <end position="68"/>
    </location>
</feature>
<dbReference type="AlphaFoldDB" id="L8FZ92"/>
<dbReference type="SMART" id="SM00325">
    <property type="entry name" value="RhoGEF"/>
    <property type="match status" value="1"/>
</dbReference>
<feature type="domain" description="DH" evidence="2">
    <location>
        <begin position="248"/>
        <end position="491"/>
    </location>
</feature>
<dbReference type="HOGENOM" id="CLU_010210_0_0_1"/>
<dbReference type="InParanoid" id="L8FZ92"/>
<dbReference type="InterPro" id="IPR051092">
    <property type="entry name" value="FYVE_RhoGEF_PH"/>
</dbReference>
<dbReference type="PANTHER" id="PTHR12673">
    <property type="entry name" value="FACIOGENITAL DYSPLASIA PROTEIN"/>
    <property type="match status" value="1"/>
</dbReference>
<dbReference type="OrthoDB" id="8059989at2759"/>
<feature type="compositionally biased region" description="Polar residues" evidence="1">
    <location>
        <begin position="9"/>
        <end position="26"/>
    </location>
</feature>
<dbReference type="VEuPathDB" id="FungiDB:GMDG_01607"/>
<protein>
    <recommendedName>
        <fullName evidence="2">DH domain-containing protein</fullName>
    </recommendedName>
</protein>
<feature type="region of interest" description="Disordered" evidence="1">
    <location>
        <begin position="789"/>
        <end position="815"/>
    </location>
</feature>
<feature type="region of interest" description="Disordered" evidence="1">
    <location>
        <begin position="199"/>
        <end position="228"/>
    </location>
</feature>
<feature type="region of interest" description="Disordered" evidence="1">
    <location>
        <begin position="889"/>
        <end position="941"/>
    </location>
</feature>
<organism evidence="3 4">
    <name type="scientific">Pseudogymnoascus destructans (strain ATCC MYA-4855 / 20631-21)</name>
    <name type="common">Bat white-nose syndrome fungus</name>
    <name type="synonym">Geomyces destructans</name>
    <dbReference type="NCBI Taxonomy" id="658429"/>
    <lineage>
        <taxon>Eukaryota</taxon>
        <taxon>Fungi</taxon>
        <taxon>Dikarya</taxon>
        <taxon>Ascomycota</taxon>
        <taxon>Pezizomycotina</taxon>
        <taxon>Leotiomycetes</taxon>
        <taxon>Thelebolales</taxon>
        <taxon>Thelebolaceae</taxon>
        <taxon>Pseudogymnoascus</taxon>
    </lineage>
</organism>
<dbReference type="Proteomes" id="UP000011064">
    <property type="component" value="Unassembled WGS sequence"/>
</dbReference>
<dbReference type="STRING" id="658429.L8FZ92"/>
<dbReference type="GO" id="GO:0005085">
    <property type="term" value="F:guanyl-nucleotide exchange factor activity"/>
    <property type="evidence" value="ECO:0007669"/>
    <property type="project" value="InterPro"/>
</dbReference>
<feature type="compositionally biased region" description="Basic residues" evidence="1">
    <location>
        <begin position="200"/>
        <end position="209"/>
    </location>
</feature>
<name>L8FZ92_PSED2</name>
<gene>
    <name evidence="3" type="ORF">GMDG_01607</name>
</gene>
<dbReference type="InterPro" id="IPR035899">
    <property type="entry name" value="DBL_dom_sf"/>
</dbReference>
<feature type="region of interest" description="Disordered" evidence="1">
    <location>
        <begin position="1"/>
        <end position="73"/>
    </location>
</feature>
<accession>L8FZ92</accession>
<evidence type="ECO:0000313" key="4">
    <source>
        <dbReference type="Proteomes" id="UP000011064"/>
    </source>
</evidence>
<proteinExistence type="predicted"/>
<keyword evidence="4" id="KW-1185">Reference proteome</keyword>
<dbReference type="GO" id="GO:0005737">
    <property type="term" value="C:cytoplasm"/>
    <property type="evidence" value="ECO:0007669"/>
    <property type="project" value="TreeGrafter"/>
</dbReference>
<feature type="compositionally biased region" description="Polar residues" evidence="1">
    <location>
        <begin position="924"/>
        <end position="941"/>
    </location>
</feature>
<dbReference type="InterPro" id="IPR000219">
    <property type="entry name" value="DH_dom"/>
</dbReference>
<evidence type="ECO:0000259" key="2">
    <source>
        <dbReference type="PROSITE" id="PS50010"/>
    </source>
</evidence>
<reference evidence="4" key="1">
    <citation type="submission" date="2010-09" db="EMBL/GenBank/DDBJ databases">
        <title>The genome sequence of Geomyces destructans 20631-21.</title>
        <authorList>
            <consortium name="The Broad Institute Genome Sequencing Platform"/>
            <person name="Cuomo C.A."/>
            <person name="Blehert D.S."/>
            <person name="Lorch J.M."/>
            <person name="Young S.K."/>
            <person name="Zeng Q."/>
            <person name="Gargeya S."/>
            <person name="Fitzgerald M."/>
            <person name="Haas B."/>
            <person name="Abouelleil A."/>
            <person name="Alvarado L."/>
            <person name="Arachchi H.M."/>
            <person name="Berlin A."/>
            <person name="Brown A."/>
            <person name="Chapman S.B."/>
            <person name="Chen Z."/>
            <person name="Dunbar C."/>
            <person name="Freedman E."/>
            <person name="Gearin G."/>
            <person name="Gellesch M."/>
            <person name="Goldberg J."/>
            <person name="Griggs A."/>
            <person name="Gujja S."/>
            <person name="Heiman D."/>
            <person name="Howarth C."/>
            <person name="Larson L."/>
            <person name="Lui A."/>
            <person name="MacDonald P.J.P."/>
            <person name="Montmayeur A."/>
            <person name="Murphy C."/>
            <person name="Neiman D."/>
            <person name="Pearson M."/>
            <person name="Priest M."/>
            <person name="Roberts A."/>
            <person name="Saif S."/>
            <person name="Shea T."/>
            <person name="Shenoy N."/>
            <person name="Sisk P."/>
            <person name="Stolte C."/>
            <person name="Sykes S."/>
            <person name="Wortman J."/>
            <person name="Nusbaum C."/>
            <person name="Birren B."/>
        </authorList>
    </citation>
    <scope>NUCLEOTIDE SEQUENCE [LARGE SCALE GENOMIC DNA]</scope>
    <source>
        <strain evidence="4">ATCC MYA-4855 / 20631-21</strain>
    </source>
</reference>